<keyword evidence="5 8" id="KW-0732">Signal</keyword>
<name>A0A1I4XUJ7_9FLAO</name>
<feature type="chain" id="PRO_5011722399" evidence="8">
    <location>
        <begin position="20"/>
        <end position="501"/>
    </location>
</feature>
<organism evidence="9 10">
    <name type="scientific">Salegentibacter flavus</name>
    <dbReference type="NCBI Taxonomy" id="287099"/>
    <lineage>
        <taxon>Bacteria</taxon>
        <taxon>Pseudomonadati</taxon>
        <taxon>Bacteroidota</taxon>
        <taxon>Flavobacteriia</taxon>
        <taxon>Flavobacteriales</taxon>
        <taxon>Flavobacteriaceae</taxon>
        <taxon>Salegentibacter</taxon>
    </lineage>
</organism>
<gene>
    <name evidence="9" type="ORF">SAMN05660413_00338</name>
</gene>
<keyword evidence="3" id="KW-1134">Transmembrane beta strand</keyword>
<evidence type="ECO:0000256" key="7">
    <source>
        <dbReference type="ARBA" id="ARBA00023237"/>
    </source>
</evidence>
<feature type="signal peptide" evidence="8">
    <location>
        <begin position="1"/>
        <end position="19"/>
    </location>
</feature>
<evidence type="ECO:0000256" key="6">
    <source>
        <dbReference type="ARBA" id="ARBA00023136"/>
    </source>
</evidence>
<protein>
    <submittedName>
        <fullName evidence="9">Outer membrane protein transport protein (OMPP1/FadL/TodX)</fullName>
    </submittedName>
</protein>
<dbReference type="Gene3D" id="2.40.160.60">
    <property type="entry name" value="Outer membrane protein transport protein (OMPP1/FadL/TodX)"/>
    <property type="match status" value="1"/>
</dbReference>
<dbReference type="SUPFAM" id="SSF56935">
    <property type="entry name" value="Porins"/>
    <property type="match status" value="1"/>
</dbReference>
<accession>A0A1I4XUJ7</accession>
<evidence type="ECO:0000256" key="8">
    <source>
        <dbReference type="SAM" id="SignalP"/>
    </source>
</evidence>
<evidence type="ECO:0000256" key="4">
    <source>
        <dbReference type="ARBA" id="ARBA00022692"/>
    </source>
</evidence>
<dbReference type="Pfam" id="PF03349">
    <property type="entry name" value="Toluene_X"/>
    <property type="match status" value="1"/>
</dbReference>
<keyword evidence="7" id="KW-0998">Cell outer membrane</keyword>
<evidence type="ECO:0000313" key="10">
    <source>
        <dbReference type="Proteomes" id="UP000199153"/>
    </source>
</evidence>
<dbReference type="AlphaFoldDB" id="A0A1I4XUJ7"/>
<sequence>MKKLAFLLITLLGFTYTQAQNITDAYRYSSEDLTGTARFRAMSGAFGALGGDMSAISINPAGSAVFLNSFGTITLDFRNSTNDVNYFNSYTSNEESDVYFNQAGGVLIFDTANNSSWKKFSLAMNYSKTKNFDDSFIAAGTGNNSIDQYFLGYADGIPLDLLQTMDGESISELYTYLGENEGFGAQQAMLGYQGYVIDHDLDDPNNTTYNSFIAPGNFNQEFSSYATGLNGKFTFNFGTQYEDFLFLGANLNTHFINYDRATRYLETNNNSGSATNEVRFNNNLSTNGNGFSFQLGAIAKVNDNFRVGASYESPTWLNIEEQTTQYLETNNNQNERVTVNPNVLNVYPDYTLKTPSKLNGSIAVLFGGQGLISFDYSYKDYSNIEFRPKDDPDFSYQNTQIADNLKAASTFRFGGEYRIQNWSLRGGYRFEESPYQDEIKVGDLTGYSAGLGYNFGSIKLDLAYTNAQRDENPQLFDVGLTDTYKINRDLSSVVLSLSFGL</sequence>
<dbReference type="GO" id="GO:0015483">
    <property type="term" value="F:long-chain fatty acid transporting porin activity"/>
    <property type="evidence" value="ECO:0007669"/>
    <property type="project" value="TreeGrafter"/>
</dbReference>
<dbReference type="EMBL" id="FOVL01000001">
    <property type="protein sequence ID" value="SFN29336.1"/>
    <property type="molecule type" value="Genomic_DNA"/>
</dbReference>
<dbReference type="InterPro" id="IPR005017">
    <property type="entry name" value="OMPP1/FadL/TodX"/>
</dbReference>
<dbReference type="PANTHER" id="PTHR35093:SF8">
    <property type="entry name" value="OUTER MEMBRANE PROTEIN NMB0088-RELATED"/>
    <property type="match status" value="1"/>
</dbReference>
<proteinExistence type="inferred from homology"/>
<dbReference type="STRING" id="287099.SAMN05660413_00338"/>
<keyword evidence="4" id="KW-0812">Transmembrane</keyword>
<evidence type="ECO:0000256" key="2">
    <source>
        <dbReference type="ARBA" id="ARBA00008163"/>
    </source>
</evidence>
<dbReference type="GO" id="GO:0009279">
    <property type="term" value="C:cell outer membrane"/>
    <property type="evidence" value="ECO:0007669"/>
    <property type="project" value="UniProtKB-SubCell"/>
</dbReference>
<dbReference type="PANTHER" id="PTHR35093">
    <property type="entry name" value="OUTER MEMBRANE PROTEIN NMB0088-RELATED"/>
    <property type="match status" value="1"/>
</dbReference>
<dbReference type="RefSeq" id="WP_093405056.1">
    <property type="nucleotide sequence ID" value="NZ_FOVL01000001.1"/>
</dbReference>
<reference evidence="9 10" key="1">
    <citation type="submission" date="2016-10" db="EMBL/GenBank/DDBJ databases">
        <authorList>
            <person name="de Groot N.N."/>
        </authorList>
    </citation>
    <scope>NUCLEOTIDE SEQUENCE [LARGE SCALE GENOMIC DNA]</scope>
    <source>
        <strain evidence="9 10">DSM 17794</strain>
    </source>
</reference>
<comment type="subcellular location">
    <subcellularLocation>
        <location evidence="1">Cell outer membrane</location>
        <topology evidence="1">Multi-pass membrane protein</topology>
    </subcellularLocation>
</comment>
<dbReference type="OrthoDB" id="9765571at2"/>
<comment type="similarity">
    <text evidence="2">Belongs to the OmpP1/FadL family.</text>
</comment>
<evidence type="ECO:0000256" key="1">
    <source>
        <dbReference type="ARBA" id="ARBA00004571"/>
    </source>
</evidence>
<evidence type="ECO:0000313" key="9">
    <source>
        <dbReference type="EMBL" id="SFN29336.1"/>
    </source>
</evidence>
<keyword evidence="10" id="KW-1185">Reference proteome</keyword>
<keyword evidence="6" id="KW-0472">Membrane</keyword>
<evidence type="ECO:0000256" key="5">
    <source>
        <dbReference type="ARBA" id="ARBA00022729"/>
    </source>
</evidence>
<evidence type="ECO:0000256" key="3">
    <source>
        <dbReference type="ARBA" id="ARBA00022452"/>
    </source>
</evidence>
<dbReference type="Proteomes" id="UP000199153">
    <property type="component" value="Unassembled WGS sequence"/>
</dbReference>